<dbReference type="EMBL" id="KL142390">
    <property type="protein sequence ID" value="KDR71982.1"/>
    <property type="molecule type" value="Genomic_DNA"/>
</dbReference>
<evidence type="ECO:0000313" key="2">
    <source>
        <dbReference type="EMBL" id="KDR71982.1"/>
    </source>
</evidence>
<dbReference type="AlphaFoldDB" id="A0A067SPQ0"/>
<evidence type="ECO:0000313" key="3">
    <source>
        <dbReference type="Proteomes" id="UP000027222"/>
    </source>
</evidence>
<protein>
    <submittedName>
        <fullName evidence="2">Uncharacterized protein</fullName>
    </submittedName>
</protein>
<accession>A0A067SPQ0</accession>
<feature type="region of interest" description="Disordered" evidence="1">
    <location>
        <begin position="32"/>
        <end position="53"/>
    </location>
</feature>
<dbReference type="Proteomes" id="UP000027222">
    <property type="component" value="Unassembled WGS sequence"/>
</dbReference>
<dbReference type="HOGENOM" id="CLU_1686707_0_0_1"/>
<name>A0A067SPQ0_GALM3</name>
<organism evidence="2 3">
    <name type="scientific">Galerina marginata (strain CBS 339.88)</name>
    <dbReference type="NCBI Taxonomy" id="685588"/>
    <lineage>
        <taxon>Eukaryota</taxon>
        <taxon>Fungi</taxon>
        <taxon>Dikarya</taxon>
        <taxon>Basidiomycota</taxon>
        <taxon>Agaricomycotina</taxon>
        <taxon>Agaricomycetes</taxon>
        <taxon>Agaricomycetidae</taxon>
        <taxon>Agaricales</taxon>
        <taxon>Agaricineae</taxon>
        <taxon>Strophariaceae</taxon>
        <taxon>Galerina</taxon>
    </lineage>
</organism>
<keyword evidence="3" id="KW-1185">Reference proteome</keyword>
<sequence length="156" mass="18218">MRSTLTFSKNLAVSLNSPRHWNRNRGIQYRNEATSPRSALPRGPCTSSTRLPHFIRDSRPTNQSVRHCTSRSTLYNGKERLDLLSRYFPKVYGAPSRLPFLTFRCTYLPLYYYDNQSPRRSFVWLRATFRDWSSPVVSVVPAFRSLRRPSQLQGSK</sequence>
<proteinExistence type="predicted"/>
<evidence type="ECO:0000256" key="1">
    <source>
        <dbReference type="SAM" id="MobiDB-lite"/>
    </source>
</evidence>
<reference evidence="3" key="1">
    <citation type="journal article" date="2014" name="Proc. Natl. Acad. Sci. U.S.A.">
        <title>Extensive sampling of basidiomycete genomes demonstrates inadequacy of the white-rot/brown-rot paradigm for wood decay fungi.</title>
        <authorList>
            <person name="Riley R."/>
            <person name="Salamov A.A."/>
            <person name="Brown D.W."/>
            <person name="Nagy L.G."/>
            <person name="Floudas D."/>
            <person name="Held B.W."/>
            <person name="Levasseur A."/>
            <person name="Lombard V."/>
            <person name="Morin E."/>
            <person name="Otillar R."/>
            <person name="Lindquist E.A."/>
            <person name="Sun H."/>
            <person name="LaButti K.M."/>
            <person name="Schmutz J."/>
            <person name="Jabbour D."/>
            <person name="Luo H."/>
            <person name="Baker S.E."/>
            <person name="Pisabarro A.G."/>
            <person name="Walton J.D."/>
            <person name="Blanchette R.A."/>
            <person name="Henrissat B."/>
            <person name="Martin F."/>
            <person name="Cullen D."/>
            <person name="Hibbett D.S."/>
            <person name="Grigoriev I.V."/>
        </authorList>
    </citation>
    <scope>NUCLEOTIDE SEQUENCE [LARGE SCALE GENOMIC DNA]</scope>
    <source>
        <strain evidence="3">CBS 339.88</strain>
    </source>
</reference>
<gene>
    <name evidence="2" type="ORF">GALMADRAFT_772746</name>
</gene>